<sequence length="555" mass="63985">MRPDLGNWRARCSFGLWANAFYCMRSLFIFVLIACGWPALAQLTHTTRLELPITPTWNEKYALLPLGERGGLVAYHRVDDYSRQPHQFRFIRIDTALATRWAFEFKLPEKYVPLQTFDNEQYLFHLYSQPNSEKIAVMRLNLEDGAIDFYDGQMPSGLDISQFKVMGNVAYLSGYYRSRPVVMAFSLFDRSFRIFQGLYVNHMELGSMEVDPFRQEVHVLTHSPKKRCQFAVRSYSPDGKPLRIIEYDGLQQSLITGKILPISADESLLVGNYSADCTPYSQGIYVTRIYHNETGKLTVRTDRGEAIRYFDFSKLKNFFNYMNPKRQQKLLARVLKRRQLGKDYKFHYRLLVHELMPTPTGLRMAAEVYFPQYKSSPSSMFYNRTLLLNSMSSAAPFYSYTPRPAIDRSSVGYQYTHAFICEFDRQGNLVWDNCLPIKELSDIALSQKVQVLSKDDQVVLAYTKDAQITTQLIERDSVLRSDEPVKMQTGLDTEKVLSSADDAVQAWYGPHFVATGYQKIIPPRGSNRLPRDVFYLNKLRYDTTPAAPVAAQKGN</sequence>
<dbReference type="HOGENOM" id="CLU_543744_0_0_10"/>
<dbReference type="STRING" id="1166018.FAES_3571"/>
<evidence type="ECO:0000313" key="1">
    <source>
        <dbReference type="EMBL" id="CCH01578.1"/>
    </source>
</evidence>
<proteinExistence type="predicted"/>
<dbReference type="EMBL" id="HE796683">
    <property type="protein sequence ID" value="CCH01578.1"/>
    <property type="molecule type" value="Genomic_DNA"/>
</dbReference>
<keyword evidence="2" id="KW-1185">Reference proteome</keyword>
<dbReference type="eggNOG" id="ENOG502ZA8D">
    <property type="taxonomic scope" value="Bacteria"/>
</dbReference>
<accession>I0KBS5</accession>
<reference evidence="1 2" key="1">
    <citation type="journal article" date="2012" name="J. Bacteriol.">
        <title>Genome Sequence of Fibrella aestuarina BUZ 2T, a Filamentous Marine Bacterium.</title>
        <authorList>
            <person name="Filippini M."/>
            <person name="Qi W."/>
            <person name="Blom J."/>
            <person name="Goesmann A."/>
            <person name="Smits T.H."/>
            <person name="Bagheri H.C."/>
        </authorList>
    </citation>
    <scope>NUCLEOTIDE SEQUENCE [LARGE SCALE GENOMIC DNA]</scope>
    <source>
        <strain evidence="2">BUZ 2T</strain>
    </source>
</reference>
<dbReference type="Proteomes" id="UP000011058">
    <property type="component" value="Chromosome"/>
</dbReference>
<dbReference type="PATRIC" id="fig|1166018.3.peg.5351"/>
<dbReference type="KEGG" id="fae:FAES_3571"/>
<gene>
    <name evidence="1" type="ORF">FAES_3571</name>
</gene>
<dbReference type="AlphaFoldDB" id="I0KBS5"/>
<evidence type="ECO:0000313" key="2">
    <source>
        <dbReference type="Proteomes" id="UP000011058"/>
    </source>
</evidence>
<organism evidence="1 2">
    <name type="scientific">Fibrella aestuarina BUZ 2</name>
    <dbReference type="NCBI Taxonomy" id="1166018"/>
    <lineage>
        <taxon>Bacteria</taxon>
        <taxon>Pseudomonadati</taxon>
        <taxon>Bacteroidota</taxon>
        <taxon>Cytophagia</taxon>
        <taxon>Cytophagales</taxon>
        <taxon>Spirosomataceae</taxon>
        <taxon>Fibrella</taxon>
    </lineage>
</organism>
<protein>
    <submittedName>
        <fullName evidence="1">Uncharacterized protein</fullName>
    </submittedName>
</protein>
<name>I0KBS5_9BACT</name>